<protein>
    <recommendedName>
        <fullName evidence="4">DUF4136 domain-containing protein</fullName>
    </recommendedName>
</protein>
<name>A0A917GW35_9GAMM</name>
<evidence type="ECO:0008006" key="4">
    <source>
        <dbReference type="Google" id="ProtNLM"/>
    </source>
</evidence>
<sequence>MDHTKFSLAKMMSSLFLLLTLAACANTTGHQIGYNVTVCCPGDYGSYQTYRIQTQDIPEFLSDYVVDEFEAAFQEKGIVRNDRLGDVVVKLSYQHVNLNAEQEDIDPFDRRTGEGFTLRYVATITVEIIEEEDVVWGGQIHRIHNVTPGEYMHENDARPEFRNAFRGLLESYPSL</sequence>
<gene>
    <name evidence="2" type="ORF">GCM10011403_14330</name>
</gene>
<evidence type="ECO:0000313" key="2">
    <source>
        <dbReference type="EMBL" id="GGG58143.1"/>
    </source>
</evidence>
<dbReference type="Proteomes" id="UP000627715">
    <property type="component" value="Unassembled WGS sequence"/>
</dbReference>
<organism evidence="2 3">
    <name type="scientific">Pseudohongiella nitratireducens</name>
    <dbReference type="NCBI Taxonomy" id="1768907"/>
    <lineage>
        <taxon>Bacteria</taxon>
        <taxon>Pseudomonadati</taxon>
        <taxon>Pseudomonadota</taxon>
        <taxon>Gammaproteobacteria</taxon>
        <taxon>Pseudomonadales</taxon>
        <taxon>Pseudohongiellaceae</taxon>
        <taxon>Pseudohongiella</taxon>
    </lineage>
</organism>
<evidence type="ECO:0000313" key="3">
    <source>
        <dbReference type="Proteomes" id="UP000627715"/>
    </source>
</evidence>
<dbReference type="AlphaFoldDB" id="A0A917GW35"/>
<feature type="chain" id="PRO_5038056097" description="DUF4136 domain-containing protein" evidence="1">
    <location>
        <begin position="26"/>
        <end position="175"/>
    </location>
</feature>
<proteinExistence type="predicted"/>
<reference evidence="2" key="1">
    <citation type="journal article" date="2014" name="Int. J. Syst. Evol. Microbiol.">
        <title>Complete genome sequence of Corynebacterium casei LMG S-19264T (=DSM 44701T), isolated from a smear-ripened cheese.</title>
        <authorList>
            <consortium name="US DOE Joint Genome Institute (JGI-PGF)"/>
            <person name="Walter F."/>
            <person name="Albersmeier A."/>
            <person name="Kalinowski J."/>
            <person name="Ruckert C."/>
        </authorList>
    </citation>
    <scope>NUCLEOTIDE SEQUENCE</scope>
    <source>
        <strain evidence="2">CGMCC 1.15425</strain>
    </source>
</reference>
<comment type="caution">
    <text evidence="2">The sequence shown here is derived from an EMBL/GenBank/DDBJ whole genome shotgun (WGS) entry which is preliminary data.</text>
</comment>
<keyword evidence="1" id="KW-0732">Signal</keyword>
<evidence type="ECO:0000256" key="1">
    <source>
        <dbReference type="SAM" id="SignalP"/>
    </source>
</evidence>
<accession>A0A917GW35</accession>
<feature type="signal peptide" evidence="1">
    <location>
        <begin position="1"/>
        <end position="25"/>
    </location>
</feature>
<dbReference type="OrthoDB" id="7060881at2"/>
<keyword evidence="3" id="KW-1185">Reference proteome</keyword>
<dbReference type="PROSITE" id="PS51257">
    <property type="entry name" value="PROKAR_LIPOPROTEIN"/>
    <property type="match status" value="1"/>
</dbReference>
<dbReference type="RefSeq" id="WP_068811970.1">
    <property type="nucleotide sequence ID" value="NZ_BMIY01000006.1"/>
</dbReference>
<dbReference type="EMBL" id="BMIY01000006">
    <property type="protein sequence ID" value="GGG58143.1"/>
    <property type="molecule type" value="Genomic_DNA"/>
</dbReference>
<reference evidence="2" key="2">
    <citation type="submission" date="2020-09" db="EMBL/GenBank/DDBJ databases">
        <authorList>
            <person name="Sun Q."/>
            <person name="Zhou Y."/>
        </authorList>
    </citation>
    <scope>NUCLEOTIDE SEQUENCE</scope>
    <source>
        <strain evidence="2">CGMCC 1.15425</strain>
    </source>
</reference>